<dbReference type="AlphaFoldDB" id="A0A6A5A3K7"/>
<keyword evidence="2" id="KW-0472">Membrane</keyword>
<organism evidence="3 4">
    <name type="scientific">Aphanomyces astaci</name>
    <name type="common">Crayfish plague agent</name>
    <dbReference type="NCBI Taxonomy" id="112090"/>
    <lineage>
        <taxon>Eukaryota</taxon>
        <taxon>Sar</taxon>
        <taxon>Stramenopiles</taxon>
        <taxon>Oomycota</taxon>
        <taxon>Saprolegniomycetes</taxon>
        <taxon>Saprolegniales</taxon>
        <taxon>Verrucalvaceae</taxon>
        <taxon>Aphanomyces</taxon>
    </lineage>
</organism>
<dbReference type="EMBL" id="VJMI01016572">
    <property type="protein sequence ID" value="KAF0718039.1"/>
    <property type="molecule type" value="Genomic_DNA"/>
</dbReference>
<evidence type="ECO:0000256" key="1">
    <source>
        <dbReference type="SAM" id="MobiDB-lite"/>
    </source>
</evidence>
<name>A0A6A5A3K7_APHAT</name>
<reference evidence="3 4" key="1">
    <citation type="submission" date="2019-06" db="EMBL/GenBank/DDBJ databases">
        <title>Genomics analysis of Aphanomyces spp. identifies a new class of oomycete effector associated with host adaptation.</title>
        <authorList>
            <person name="Gaulin E."/>
        </authorList>
    </citation>
    <scope>NUCLEOTIDE SEQUENCE [LARGE SCALE GENOMIC DNA]</scope>
    <source>
        <strain evidence="3 4">E</strain>
    </source>
</reference>
<accession>A0A6A5A3K7</accession>
<proteinExistence type="predicted"/>
<dbReference type="VEuPathDB" id="FungiDB:H257_10026"/>
<feature type="transmembrane region" description="Helical" evidence="2">
    <location>
        <begin position="64"/>
        <end position="82"/>
    </location>
</feature>
<evidence type="ECO:0000313" key="3">
    <source>
        <dbReference type="EMBL" id="KAF0718039.1"/>
    </source>
</evidence>
<sequence length="246" mass="27174">MGTDVSASTGFGTTLHEDEVIDYELAVERLRRALGWLFNQFGVIPLLMLGVVTTYPYYLPRQRITGMGFFCLGLVSMIALDYRFRKLVAAKHKASAVSLVGIVLVCAVESFAVARTLPTAPPSSGPSWSKVHEPGATSGQSWHQGYDWARRHRDVIPTTTANVRGRRSADSVRPVDRVHILVGDLLPVGPPETVGPGLVRLYQGYCDGARTRALPAQVWEFHRRMLHLLRRGSIAANVRPSAMRIE</sequence>
<evidence type="ECO:0000256" key="2">
    <source>
        <dbReference type="SAM" id="Phobius"/>
    </source>
</evidence>
<dbReference type="Proteomes" id="UP000469452">
    <property type="component" value="Unassembled WGS sequence"/>
</dbReference>
<feature type="transmembrane region" description="Helical" evidence="2">
    <location>
        <begin position="94"/>
        <end position="114"/>
    </location>
</feature>
<evidence type="ECO:0000313" key="4">
    <source>
        <dbReference type="Proteomes" id="UP000469452"/>
    </source>
</evidence>
<protein>
    <submittedName>
        <fullName evidence="3">Uncharacterized protein</fullName>
    </submittedName>
</protein>
<feature type="region of interest" description="Disordered" evidence="1">
    <location>
        <begin position="119"/>
        <end position="139"/>
    </location>
</feature>
<keyword evidence="2" id="KW-0812">Transmembrane</keyword>
<feature type="transmembrane region" description="Helical" evidence="2">
    <location>
        <begin position="36"/>
        <end position="58"/>
    </location>
</feature>
<gene>
    <name evidence="3" type="ORF">AaE_010729</name>
</gene>
<comment type="caution">
    <text evidence="3">The sequence shown here is derived from an EMBL/GenBank/DDBJ whole genome shotgun (WGS) entry which is preliminary data.</text>
</comment>
<keyword evidence="2" id="KW-1133">Transmembrane helix</keyword>